<evidence type="ECO:0000313" key="3">
    <source>
        <dbReference type="Proteomes" id="UP000230423"/>
    </source>
</evidence>
<accession>A0A2G9T491</accession>
<dbReference type="Proteomes" id="UP000230423">
    <property type="component" value="Unassembled WGS sequence"/>
</dbReference>
<evidence type="ECO:0000313" key="2">
    <source>
        <dbReference type="EMBL" id="PIO52777.1"/>
    </source>
</evidence>
<feature type="non-terminal residue" evidence="2">
    <location>
        <position position="1"/>
    </location>
</feature>
<proteinExistence type="predicted"/>
<dbReference type="OrthoDB" id="5802415at2759"/>
<dbReference type="EMBL" id="KZ426288">
    <property type="protein sequence ID" value="PIO52777.1"/>
    <property type="molecule type" value="Genomic_DNA"/>
</dbReference>
<dbReference type="AlphaFoldDB" id="A0A2G9T491"/>
<feature type="transmembrane region" description="Helical" evidence="1">
    <location>
        <begin position="32"/>
        <end position="53"/>
    </location>
</feature>
<keyword evidence="1" id="KW-0472">Membrane</keyword>
<keyword evidence="3" id="KW-1185">Reference proteome</keyword>
<evidence type="ECO:0000256" key="1">
    <source>
        <dbReference type="SAM" id="Phobius"/>
    </source>
</evidence>
<name>A0A2G9T491_TELCI</name>
<reference evidence="2 3" key="1">
    <citation type="submission" date="2015-09" db="EMBL/GenBank/DDBJ databases">
        <title>Draft genome of the parasitic nematode Teladorsagia circumcincta isolate WARC Sus (inbred).</title>
        <authorList>
            <person name="Mitreva M."/>
        </authorList>
    </citation>
    <scope>NUCLEOTIDE SEQUENCE [LARGE SCALE GENOMIC DNA]</scope>
    <source>
        <strain evidence="2 3">S</strain>
    </source>
</reference>
<keyword evidence="1" id="KW-1133">Transmembrane helix</keyword>
<gene>
    <name evidence="2" type="ORF">TELCIR_25913</name>
</gene>
<keyword evidence="1" id="KW-0812">Transmembrane</keyword>
<sequence>VEFRASPGSDNQADINLVRFVMIAFVDYKKNLWMTVGAMCASLSTSAIILFFYNSYWNQMSRITKTV</sequence>
<protein>
    <submittedName>
        <fullName evidence="2">Uncharacterized protein</fullName>
    </submittedName>
</protein>
<organism evidence="2 3">
    <name type="scientific">Teladorsagia circumcincta</name>
    <name type="common">Brown stomach worm</name>
    <name type="synonym">Ostertagia circumcincta</name>
    <dbReference type="NCBI Taxonomy" id="45464"/>
    <lineage>
        <taxon>Eukaryota</taxon>
        <taxon>Metazoa</taxon>
        <taxon>Ecdysozoa</taxon>
        <taxon>Nematoda</taxon>
        <taxon>Chromadorea</taxon>
        <taxon>Rhabditida</taxon>
        <taxon>Rhabditina</taxon>
        <taxon>Rhabditomorpha</taxon>
        <taxon>Strongyloidea</taxon>
        <taxon>Trichostrongylidae</taxon>
        <taxon>Teladorsagia</taxon>
    </lineage>
</organism>
<feature type="non-terminal residue" evidence="2">
    <location>
        <position position="67"/>
    </location>
</feature>